<evidence type="ECO:0000256" key="1">
    <source>
        <dbReference type="SAM" id="Coils"/>
    </source>
</evidence>
<dbReference type="AlphaFoldDB" id="A0A0N4ZLD2"/>
<name>A0A0N4ZLD2_PARTI</name>
<dbReference type="Proteomes" id="UP000038045">
    <property type="component" value="Unplaced"/>
</dbReference>
<feature type="compositionally biased region" description="Basic and acidic residues" evidence="2">
    <location>
        <begin position="261"/>
        <end position="271"/>
    </location>
</feature>
<reference evidence="4" key="1">
    <citation type="submission" date="2017-02" db="UniProtKB">
        <authorList>
            <consortium name="WormBaseParasite"/>
        </authorList>
    </citation>
    <scope>IDENTIFICATION</scope>
</reference>
<evidence type="ECO:0000313" key="4">
    <source>
        <dbReference type="WBParaSite" id="PTRK_0000908400.1"/>
    </source>
</evidence>
<keyword evidence="3" id="KW-1185">Reference proteome</keyword>
<organism evidence="3 4">
    <name type="scientific">Parastrongyloides trichosuri</name>
    <name type="common">Possum-specific nematode worm</name>
    <dbReference type="NCBI Taxonomy" id="131310"/>
    <lineage>
        <taxon>Eukaryota</taxon>
        <taxon>Metazoa</taxon>
        <taxon>Ecdysozoa</taxon>
        <taxon>Nematoda</taxon>
        <taxon>Chromadorea</taxon>
        <taxon>Rhabditida</taxon>
        <taxon>Tylenchina</taxon>
        <taxon>Panagrolaimomorpha</taxon>
        <taxon>Strongyloidoidea</taxon>
        <taxon>Strongyloididae</taxon>
        <taxon>Parastrongyloides</taxon>
    </lineage>
</organism>
<protein>
    <submittedName>
        <fullName evidence="4">MKLP1_Arf_bdg domain-containing protein</fullName>
    </submittedName>
</protein>
<keyword evidence="1" id="KW-0175">Coiled coil</keyword>
<evidence type="ECO:0000313" key="3">
    <source>
        <dbReference type="Proteomes" id="UP000038045"/>
    </source>
</evidence>
<sequence length="393" mass="45085">MNERDTNEFIGDFCRRFHFDGHFQSNPKIDMTLVVTALERQHLLNETLSTNIELKTKLEAKDRDLELKIVQIKNLKNEINYLKKEIEYLNDKIQNDQNYVNNFTEALYHQKKQLQLYTQILSALNENRNNDVVNNLINDITSETIFAPRANSTEKEFPDIKNLTNVNSSVLQNVPKTDIHKDMEKLKIYETKDFDVLFNESELPDNKTDRLGGNKSVELIKISNRNNSALTESVRPLNNFSLDTTDSSCGISEISHGKLFTEDSKIEKEDSGNEEGNSENIKENSENEEENSETEEENSESKEKSNIVEKNNGNDFETNDCVNNNQDLKVSENSSTVELRKIGLRKGQSVDVKDKNGQIQKNVTVKTFKNNKILVSTGRPGRPRQCDMDQIIP</sequence>
<dbReference type="WBParaSite" id="PTRK_0000908400.1">
    <property type="protein sequence ID" value="PTRK_0000908400.1"/>
    <property type="gene ID" value="PTRK_0000908400"/>
</dbReference>
<accession>A0A0N4ZLD2</accession>
<feature type="compositionally biased region" description="Acidic residues" evidence="2">
    <location>
        <begin position="286"/>
        <end position="298"/>
    </location>
</feature>
<feature type="region of interest" description="Disordered" evidence="2">
    <location>
        <begin position="261"/>
        <end position="329"/>
    </location>
</feature>
<feature type="compositionally biased region" description="Polar residues" evidence="2">
    <location>
        <begin position="313"/>
        <end position="329"/>
    </location>
</feature>
<proteinExistence type="predicted"/>
<feature type="coiled-coil region" evidence="1">
    <location>
        <begin position="58"/>
        <end position="92"/>
    </location>
</feature>
<evidence type="ECO:0000256" key="2">
    <source>
        <dbReference type="SAM" id="MobiDB-lite"/>
    </source>
</evidence>